<dbReference type="VEuPathDB" id="PlasmoDB:PocGH01_03014500"/>
<dbReference type="Proteomes" id="UP000078560">
    <property type="component" value="Unassembled WGS sequence"/>
</dbReference>
<organism evidence="3 4">
    <name type="scientific">Plasmodium ovale curtisi</name>
    <dbReference type="NCBI Taxonomy" id="864141"/>
    <lineage>
        <taxon>Eukaryota</taxon>
        <taxon>Sar</taxon>
        <taxon>Alveolata</taxon>
        <taxon>Apicomplexa</taxon>
        <taxon>Aconoidasida</taxon>
        <taxon>Haemosporida</taxon>
        <taxon>Plasmodiidae</taxon>
        <taxon>Plasmodium</taxon>
        <taxon>Plasmodium (Plasmodium)</taxon>
    </lineage>
</organism>
<dbReference type="InterPro" id="IPR013216">
    <property type="entry name" value="Methyltransf_11"/>
</dbReference>
<reference evidence="3" key="1">
    <citation type="submission" date="2016-05" db="EMBL/GenBank/DDBJ databases">
        <authorList>
            <person name="Lavstsen T."/>
            <person name="Jespersen J.S."/>
        </authorList>
    </citation>
    <scope>NUCLEOTIDE SEQUENCE [LARGE SCALE GENOMIC DNA]</scope>
</reference>
<dbReference type="GO" id="GO:0032259">
    <property type="term" value="P:methylation"/>
    <property type="evidence" value="ECO:0007669"/>
    <property type="project" value="UniProtKB-KW"/>
</dbReference>
<dbReference type="GO" id="GO:0008757">
    <property type="term" value="F:S-adenosylmethionine-dependent methyltransferase activity"/>
    <property type="evidence" value="ECO:0007669"/>
    <property type="project" value="InterPro"/>
</dbReference>
<dbReference type="InterPro" id="IPR052356">
    <property type="entry name" value="Thiol_S-MT"/>
</dbReference>
<evidence type="ECO:0000313" key="3">
    <source>
        <dbReference type="EMBL" id="SBS80863.1"/>
    </source>
</evidence>
<dbReference type="CDD" id="cd02440">
    <property type="entry name" value="AdoMet_MTases"/>
    <property type="match status" value="1"/>
</dbReference>
<proteinExistence type="predicted"/>
<sequence>MFTFSSFKKVLLGVTVANGGLVASCFYTFKKNRPQNDSKVGEPTETFRMKTFDELATNYDEKNDFIERVTSINKYKKRNFRKVRGVVLEIGAGTGRNFSFLKNIDALVCVEKSEKMCEQLKKKLETLKLSYPVYIINSDIKNSHFKPNIFDSVLSSFTLCSLECVDECLQKVYESLKYDGKFYLIERGIIYNKIVRYILEKMNLYPNRKIPWEYGYYENRNPLEILKKNNFNIIFKLIKNAGSIYILTAKKHASVSSSPNTTFNSSNESNMVENYDSKIKEKTINKPGENQTKQKKYITISDLVYEQSDVPIYYSNVSNA</sequence>
<dbReference type="Proteomes" id="UP000078546">
    <property type="component" value="Unassembled WGS sequence"/>
</dbReference>
<feature type="domain" description="Methyltransferase type 11" evidence="1">
    <location>
        <begin position="88"/>
        <end position="184"/>
    </location>
</feature>
<dbReference type="AlphaFoldDB" id="A0A1A8VKP8"/>
<gene>
    <name evidence="3" type="ORF">POVCU1_003410</name>
    <name evidence="2" type="ORF">POVCU2_0004030</name>
</gene>
<dbReference type="PANTHER" id="PTHR45036:SF1">
    <property type="entry name" value="METHYLTRANSFERASE LIKE 7A"/>
    <property type="match status" value="1"/>
</dbReference>
<dbReference type="InterPro" id="IPR029063">
    <property type="entry name" value="SAM-dependent_MTases_sf"/>
</dbReference>
<evidence type="ECO:0000313" key="2">
    <source>
        <dbReference type="EMBL" id="SBS80207.1"/>
    </source>
</evidence>
<evidence type="ECO:0000313" key="4">
    <source>
        <dbReference type="Proteomes" id="UP000078546"/>
    </source>
</evidence>
<dbReference type="Gene3D" id="3.40.50.150">
    <property type="entry name" value="Vaccinia Virus protein VP39"/>
    <property type="match status" value="1"/>
</dbReference>
<dbReference type="EMBL" id="FLQV01000073">
    <property type="protein sequence ID" value="SBS80863.1"/>
    <property type="molecule type" value="Genomic_DNA"/>
</dbReference>
<dbReference type="PANTHER" id="PTHR45036">
    <property type="entry name" value="METHYLTRANSFERASE LIKE 7B"/>
    <property type="match status" value="1"/>
</dbReference>
<evidence type="ECO:0000313" key="5">
    <source>
        <dbReference type="Proteomes" id="UP000078560"/>
    </source>
</evidence>
<keyword evidence="3" id="KW-0489">Methyltransferase</keyword>
<dbReference type="SUPFAM" id="SSF53335">
    <property type="entry name" value="S-adenosyl-L-methionine-dependent methyltransferases"/>
    <property type="match status" value="1"/>
</dbReference>
<reference evidence="4 5" key="2">
    <citation type="submission" date="2016-05" db="EMBL/GenBank/DDBJ databases">
        <authorList>
            <person name="Naeem Raeece"/>
        </authorList>
    </citation>
    <scope>NUCLEOTIDE SEQUENCE [LARGE SCALE GENOMIC DNA]</scope>
</reference>
<protein>
    <submittedName>
        <fullName evidence="3">Methyltransferase, putative</fullName>
    </submittedName>
</protein>
<dbReference type="Pfam" id="PF08241">
    <property type="entry name" value="Methyltransf_11"/>
    <property type="match status" value="1"/>
</dbReference>
<evidence type="ECO:0000259" key="1">
    <source>
        <dbReference type="Pfam" id="PF08241"/>
    </source>
</evidence>
<keyword evidence="3" id="KW-0808">Transferase</keyword>
<name>A0A1A8VKP8_PLAOA</name>
<accession>A0A1A8VKP8</accession>
<dbReference type="EMBL" id="FLQU01000053">
    <property type="protein sequence ID" value="SBS80207.1"/>
    <property type="molecule type" value="Genomic_DNA"/>
</dbReference>